<evidence type="ECO:0000313" key="3">
    <source>
        <dbReference type="Proteomes" id="UP000708208"/>
    </source>
</evidence>
<sequence length="78" mass="8395">MQQSDYLDSSDSLPSILYSNPLAHSTPLRGFTDDELQQINANSKDAFHANDPEGVSLSESESPLASVGSETAPQSRNK</sequence>
<evidence type="ECO:0000256" key="1">
    <source>
        <dbReference type="SAM" id="MobiDB-lite"/>
    </source>
</evidence>
<accession>A0A8J2L9R2</accession>
<name>A0A8J2L9R2_9HEXA</name>
<keyword evidence="3" id="KW-1185">Reference proteome</keyword>
<gene>
    <name evidence="2" type="ORF">AFUS01_LOCUS38763</name>
</gene>
<protein>
    <submittedName>
        <fullName evidence="2">Uncharacterized protein</fullName>
    </submittedName>
</protein>
<feature type="region of interest" description="Disordered" evidence="1">
    <location>
        <begin position="44"/>
        <end position="78"/>
    </location>
</feature>
<feature type="non-terminal residue" evidence="2">
    <location>
        <position position="78"/>
    </location>
</feature>
<dbReference type="EMBL" id="CAJVCH010549208">
    <property type="protein sequence ID" value="CAG7828864.1"/>
    <property type="molecule type" value="Genomic_DNA"/>
</dbReference>
<comment type="caution">
    <text evidence="2">The sequence shown here is derived from an EMBL/GenBank/DDBJ whole genome shotgun (WGS) entry which is preliminary data.</text>
</comment>
<organism evidence="2 3">
    <name type="scientific">Allacma fusca</name>
    <dbReference type="NCBI Taxonomy" id="39272"/>
    <lineage>
        <taxon>Eukaryota</taxon>
        <taxon>Metazoa</taxon>
        <taxon>Ecdysozoa</taxon>
        <taxon>Arthropoda</taxon>
        <taxon>Hexapoda</taxon>
        <taxon>Collembola</taxon>
        <taxon>Symphypleona</taxon>
        <taxon>Sminthuridae</taxon>
        <taxon>Allacma</taxon>
    </lineage>
</organism>
<feature type="compositionally biased region" description="Polar residues" evidence="1">
    <location>
        <begin position="57"/>
        <end position="78"/>
    </location>
</feature>
<dbReference type="AlphaFoldDB" id="A0A8J2L9R2"/>
<reference evidence="2" key="1">
    <citation type="submission" date="2021-06" db="EMBL/GenBank/DDBJ databases">
        <authorList>
            <person name="Hodson N. C."/>
            <person name="Mongue J. A."/>
            <person name="Jaron S. K."/>
        </authorList>
    </citation>
    <scope>NUCLEOTIDE SEQUENCE</scope>
</reference>
<feature type="compositionally biased region" description="Low complexity" evidence="1">
    <location>
        <begin position="1"/>
        <end position="19"/>
    </location>
</feature>
<feature type="region of interest" description="Disordered" evidence="1">
    <location>
        <begin position="1"/>
        <end position="24"/>
    </location>
</feature>
<dbReference type="Proteomes" id="UP000708208">
    <property type="component" value="Unassembled WGS sequence"/>
</dbReference>
<proteinExistence type="predicted"/>
<evidence type="ECO:0000313" key="2">
    <source>
        <dbReference type="EMBL" id="CAG7828864.1"/>
    </source>
</evidence>